<dbReference type="GO" id="GO:0043022">
    <property type="term" value="F:ribosome binding"/>
    <property type="evidence" value="ECO:0007669"/>
    <property type="project" value="InterPro"/>
</dbReference>
<dbReference type="OrthoDB" id="1421172at2"/>
<proteinExistence type="predicted"/>
<dbReference type="NCBIfam" id="NF040639">
    <property type="entry name" value="LETM1_rel_film"/>
    <property type="match status" value="1"/>
</dbReference>
<organism evidence="2 3">
    <name type="scientific">Neotamlana sedimentorum</name>
    <dbReference type="NCBI Taxonomy" id="1435349"/>
    <lineage>
        <taxon>Bacteria</taxon>
        <taxon>Pseudomonadati</taxon>
        <taxon>Bacteroidota</taxon>
        <taxon>Flavobacteriia</taxon>
        <taxon>Flavobacteriales</taxon>
        <taxon>Flavobacteriaceae</taxon>
        <taxon>Neotamlana</taxon>
    </lineage>
</organism>
<evidence type="ECO:0000259" key="1">
    <source>
        <dbReference type="Pfam" id="PF07766"/>
    </source>
</evidence>
<dbReference type="STRING" id="1435349.PW52_11825"/>
<evidence type="ECO:0000313" key="2">
    <source>
        <dbReference type="EMBL" id="KJD35042.1"/>
    </source>
</evidence>
<reference evidence="2 3" key="1">
    <citation type="submission" date="2014-11" db="EMBL/GenBank/DDBJ databases">
        <title>Tamlana sedimentorum sp. nov., isolated from shallow sand sediments of the Sea of Japan.</title>
        <authorList>
            <person name="Romanenko L.A."/>
        </authorList>
    </citation>
    <scope>NUCLEOTIDE SEQUENCE [LARGE SCALE GENOMIC DNA]</scope>
    <source>
        <strain evidence="2 3">JCM 19808</strain>
    </source>
</reference>
<name>A0A0D7WBB5_9FLAO</name>
<dbReference type="EMBL" id="JTDW01000008">
    <property type="protein sequence ID" value="KJD35042.1"/>
    <property type="molecule type" value="Genomic_DNA"/>
</dbReference>
<feature type="domain" description="Letm1 RBD" evidence="1">
    <location>
        <begin position="334"/>
        <end position="387"/>
    </location>
</feature>
<dbReference type="Pfam" id="PF07766">
    <property type="entry name" value="LETM1_RBD"/>
    <property type="match status" value="1"/>
</dbReference>
<sequence length="391" mass="45346">MNPSASGWIKKLLKICGNTSSLFKLSDDVLYKNLRSSGFIYGSNLYVIEHIIEKGDLTEEEICKINLCLALLYTHKKANIENDFVESVIDFYNSINETKTSFFRILLSEKKTTEQLEKIFHKRIQIDTNILTKNFKYFIVNALLFIDVLAYKHYLENKIISTDYLTKIEASIASISLNVLNSKAEKNQYDESLIRLFESSLRYFNEETNDYKHAISHINTSLEKQYMIDLACMATWTDKVIDIQEQKFLISLRKDLNLEKDILKESIITINSFYTQNKNNIALLSSKNLVKSFYDNSSKMVTKLISRNRKRLYQELLDSKELMVLLSQSTVRELTKEEQKKVQDQLLDIFKSIPSLAIFMLPGGAILLPLVIKFIPKLLPSAFDENRIEDD</sequence>
<accession>A0A0D7WBB5</accession>
<dbReference type="InterPro" id="IPR033122">
    <property type="entry name" value="LETM1-like_RBD"/>
</dbReference>
<gene>
    <name evidence="2" type="ORF">PW52_11825</name>
</gene>
<comment type="caution">
    <text evidence="2">The sequence shown here is derived from an EMBL/GenBank/DDBJ whole genome shotgun (WGS) entry which is preliminary data.</text>
</comment>
<dbReference type="Proteomes" id="UP000032578">
    <property type="component" value="Unassembled WGS sequence"/>
</dbReference>
<keyword evidence="3" id="KW-1185">Reference proteome</keyword>
<dbReference type="AlphaFoldDB" id="A0A0D7WBB5"/>
<dbReference type="RefSeq" id="WP_044633171.1">
    <property type="nucleotide sequence ID" value="NZ_JTDW01000008.1"/>
</dbReference>
<evidence type="ECO:0000313" key="3">
    <source>
        <dbReference type="Proteomes" id="UP000032578"/>
    </source>
</evidence>
<dbReference type="PATRIC" id="fig|1435349.4.peg.3360"/>
<protein>
    <recommendedName>
        <fullName evidence="1">Letm1 RBD domain-containing protein</fullName>
    </recommendedName>
</protein>